<proteinExistence type="predicted"/>
<keyword evidence="2" id="KW-1185">Reference proteome</keyword>
<name>A0ABS2EK44_9FIRM</name>
<comment type="caution">
    <text evidence="1">The sequence shown here is derived from an EMBL/GenBank/DDBJ whole genome shotgun (WGS) entry which is preliminary data.</text>
</comment>
<evidence type="ECO:0000313" key="1">
    <source>
        <dbReference type="EMBL" id="MBM6745449.1"/>
    </source>
</evidence>
<evidence type="ECO:0000313" key="2">
    <source>
        <dbReference type="Proteomes" id="UP000775686"/>
    </source>
</evidence>
<gene>
    <name evidence="1" type="ORF">H6A32_14280</name>
</gene>
<accession>A0ABS2EK44</accession>
<dbReference type="EMBL" id="JACJKH010000034">
    <property type="protein sequence ID" value="MBM6745449.1"/>
    <property type="molecule type" value="Genomic_DNA"/>
</dbReference>
<organism evidence="1 2">
    <name type="scientific">Drancourtella massiliensis</name>
    <dbReference type="NCBI Taxonomy" id="1632013"/>
    <lineage>
        <taxon>Bacteria</taxon>
        <taxon>Bacillati</taxon>
        <taxon>Bacillota</taxon>
        <taxon>Clostridia</taxon>
        <taxon>Eubacteriales</taxon>
        <taxon>Oscillospiraceae</taxon>
        <taxon>Drancourtella</taxon>
    </lineage>
</organism>
<dbReference type="Proteomes" id="UP000775686">
    <property type="component" value="Unassembled WGS sequence"/>
</dbReference>
<reference evidence="1 2" key="1">
    <citation type="journal article" date="2021" name="Sci. Rep.">
        <title>The distribution of antibiotic resistance genes in chicken gut microbiota commensals.</title>
        <authorList>
            <person name="Juricova H."/>
            <person name="Matiasovicova J."/>
            <person name="Kubasova T."/>
            <person name="Cejkova D."/>
            <person name="Rychlik I."/>
        </authorList>
    </citation>
    <scope>NUCLEOTIDE SEQUENCE [LARGE SCALE GENOMIC DNA]</scope>
    <source>
        <strain evidence="1 2">An770</strain>
    </source>
</reference>
<sequence length="250" mass="28450">MEITLMGWENKMAISIKLDKSGIKKIQNELEYSLKRQMIARGSTELRKDSEVFLKIVLDKRNETGKDTIVGSVDMFSSIPNIRMNIYNIMDDLKLHNCISTQSNICVSGEVEIILTMDGIDYFKEKGSMLEREVQKNMNNTNNFYGNVTGVQIQQGTVNSNQKQNVSEEFDYEKIFQIIRKIKKYDPMFDEEYGQLASEMRDKLSEIERLLKEKENPSKIKVLLGDIKNLSLGVAGSVIASGIASLLPMV</sequence>
<dbReference type="RefSeq" id="WP_204864680.1">
    <property type="nucleotide sequence ID" value="NZ_JACJKH010000034.1"/>
</dbReference>
<protein>
    <submittedName>
        <fullName evidence="1">Uncharacterized protein</fullName>
    </submittedName>
</protein>